<dbReference type="SMART" id="SM00633">
    <property type="entry name" value="Glyco_10"/>
    <property type="match status" value="1"/>
</dbReference>
<evidence type="ECO:0000256" key="7">
    <source>
        <dbReference type="ARBA" id="ARBA00023295"/>
    </source>
</evidence>
<evidence type="ECO:0000256" key="5">
    <source>
        <dbReference type="ARBA" id="ARBA00022801"/>
    </source>
</evidence>
<dbReference type="GO" id="GO:0031176">
    <property type="term" value="F:endo-1,4-beta-xylanase activity"/>
    <property type="evidence" value="ECO:0007669"/>
    <property type="project" value="UniProtKB-EC"/>
</dbReference>
<name>A0A9Q5I571_SANBA</name>
<evidence type="ECO:0000256" key="8">
    <source>
        <dbReference type="ARBA" id="ARBA00023326"/>
    </source>
</evidence>
<dbReference type="PRINTS" id="PR00134">
    <property type="entry name" value="GLHYDRLASE10"/>
</dbReference>
<comment type="catalytic activity">
    <reaction evidence="1 9">
        <text>Endohydrolysis of (1-&gt;4)-beta-D-xylosidic linkages in xylans.</text>
        <dbReference type="EC" id="3.2.1.8"/>
    </reaction>
</comment>
<dbReference type="InterPro" id="IPR017853">
    <property type="entry name" value="GH"/>
</dbReference>
<sequence length="376" mass="42217">MTLMFSKRLSLLLLGVTACLAAPQDATIQGGGSRPIIIRNLARPRYFGTAANTTFLYNDQAYTQIISTQFSMMTPENDSMNFLKWENIEPQQNVFNFTGGDEIVRFAKSVNARVRGHTFEWQVYELLDSSSLSKRLIMKARGNQLAPWVNDSLTATQLDRALENHIKTVLNHYRGQLYAFDVINEMISDNTPNETFKDNIWTRKFGEIAMPKALQYARETDKNIKIYINDYGTEGINSKSDTLYSVVQGFIRDGVPVDGIGFQCHFYLGQVPTTIAENMQRFADLGLDVAVTEVDINMRGPENETALAQQAQDYWTIVNACVSTNRCVGVTIWGVSDDHSWLPNGNVLPWNAQKQPKPAFYAIADAFQGKPIPSPA</sequence>
<evidence type="ECO:0000313" key="13">
    <source>
        <dbReference type="Proteomes" id="UP000757232"/>
    </source>
</evidence>
<dbReference type="Gene3D" id="3.20.20.80">
    <property type="entry name" value="Glycosidases"/>
    <property type="match status" value="1"/>
</dbReference>
<feature type="chain" id="PRO_5040449758" description="Beta-xylanase" evidence="10">
    <location>
        <begin position="22"/>
        <end position="376"/>
    </location>
</feature>
<dbReference type="InterPro" id="IPR001000">
    <property type="entry name" value="GH10_dom"/>
</dbReference>
<dbReference type="Pfam" id="PF00331">
    <property type="entry name" value="Glyco_hydro_10"/>
    <property type="match status" value="1"/>
</dbReference>
<keyword evidence="5 9" id="KW-0378">Hydrolase</keyword>
<evidence type="ECO:0000313" key="12">
    <source>
        <dbReference type="EMBL" id="OCB91731.1"/>
    </source>
</evidence>
<dbReference type="InterPro" id="IPR044846">
    <property type="entry name" value="GH10"/>
</dbReference>
<dbReference type="Proteomes" id="UP000757232">
    <property type="component" value="Unassembled WGS sequence"/>
</dbReference>
<gene>
    <name evidence="12" type="ORF">A7U60_g1009</name>
</gene>
<protein>
    <recommendedName>
        <fullName evidence="9">Beta-xylanase</fullName>
        <ecNumber evidence="9">3.2.1.8</ecNumber>
    </recommendedName>
</protein>
<evidence type="ECO:0000256" key="2">
    <source>
        <dbReference type="ARBA" id="ARBA00007495"/>
    </source>
</evidence>
<reference evidence="12" key="1">
    <citation type="submission" date="2016-06" db="EMBL/GenBank/DDBJ databases">
        <title>Draft Genome sequence of the fungus Inonotus baumii.</title>
        <authorList>
            <person name="Zhu H."/>
            <person name="Lin W."/>
        </authorList>
    </citation>
    <scope>NUCLEOTIDE SEQUENCE</scope>
    <source>
        <strain evidence="12">821</strain>
    </source>
</reference>
<dbReference type="EMBL" id="LNZH02000068">
    <property type="protein sequence ID" value="OCB91731.1"/>
    <property type="molecule type" value="Genomic_DNA"/>
</dbReference>
<evidence type="ECO:0000259" key="11">
    <source>
        <dbReference type="PROSITE" id="PS51760"/>
    </source>
</evidence>
<accession>A0A9Q5I571</accession>
<evidence type="ECO:0000256" key="9">
    <source>
        <dbReference type="RuleBase" id="RU361174"/>
    </source>
</evidence>
<evidence type="ECO:0000256" key="10">
    <source>
        <dbReference type="SAM" id="SignalP"/>
    </source>
</evidence>
<dbReference type="AlphaFoldDB" id="A0A9Q5I571"/>
<keyword evidence="7 9" id="KW-0326">Glycosidase</keyword>
<proteinExistence type="inferred from homology"/>
<evidence type="ECO:0000256" key="6">
    <source>
        <dbReference type="ARBA" id="ARBA00023277"/>
    </source>
</evidence>
<comment type="caution">
    <text evidence="12">The sequence shown here is derived from an EMBL/GenBank/DDBJ whole genome shotgun (WGS) entry which is preliminary data.</text>
</comment>
<feature type="signal peptide" evidence="10">
    <location>
        <begin position="1"/>
        <end position="21"/>
    </location>
</feature>
<keyword evidence="8 9" id="KW-0624">Polysaccharide degradation</keyword>
<keyword evidence="13" id="KW-1185">Reference proteome</keyword>
<dbReference type="EC" id="3.2.1.8" evidence="9"/>
<evidence type="ECO:0000256" key="3">
    <source>
        <dbReference type="ARBA" id="ARBA00022651"/>
    </source>
</evidence>
<dbReference type="PROSITE" id="PS51257">
    <property type="entry name" value="PROKAR_LIPOPROTEIN"/>
    <property type="match status" value="1"/>
</dbReference>
<organism evidence="12 13">
    <name type="scientific">Sanghuangporus baumii</name>
    <name type="common">Phellinus baumii</name>
    <dbReference type="NCBI Taxonomy" id="108892"/>
    <lineage>
        <taxon>Eukaryota</taxon>
        <taxon>Fungi</taxon>
        <taxon>Dikarya</taxon>
        <taxon>Basidiomycota</taxon>
        <taxon>Agaricomycotina</taxon>
        <taxon>Agaricomycetes</taxon>
        <taxon>Hymenochaetales</taxon>
        <taxon>Hymenochaetaceae</taxon>
        <taxon>Sanghuangporus</taxon>
    </lineage>
</organism>
<evidence type="ECO:0000256" key="4">
    <source>
        <dbReference type="ARBA" id="ARBA00022729"/>
    </source>
</evidence>
<dbReference type="PANTHER" id="PTHR31490:SF88">
    <property type="entry name" value="BETA-XYLANASE"/>
    <property type="match status" value="1"/>
</dbReference>
<feature type="domain" description="GH10" evidence="11">
    <location>
        <begin position="50"/>
        <end position="366"/>
    </location>
</feature>
<comment type="similarity">
    <text evidence="2 9">Belongs to the glycosyl hydrolase 10 (cellulase F) family.</text>
</comment>
<dbReference type="GO" id="GO:0045493">
    <property type="term" value="P:xylan catabolic process"/>
    <property type="evidence" value="ECO:0007669"/>
    <property type="project" value="UniProtKB-KW"/>
</dbReference>
<keyword evidence="3" id="KW-0858">Xylan degradation</keyword>
<dbReference type="SUPFAM" id="SSF51445">
    <property type="entry name" value="(Trans)glycosidases"/>
    <property type="match status" value="1"/>
</dbReference>
<keyword evidence="6 9" id="KW-0119">Carbohydrate metabolism</keyword>
<dbReference type="PROSITE" id="PS51760">
    <property type="entry name" value="GH10_2"/>
    <property type="match status" value="1"/>
</dbReference>
<dbReference type="OrthoDB" id="3055998at2759"/>
<dbReference type="PANTHER" id="PTHR31490">
    <property type="entry name" value="GLYCOSYL HYDROLASE"/>
    <property type="match status" value="1"/>
</dbReference>
<keyword evidence="4 10" id="KW-0732">Signal</keyword>
<evidence type="ECO:0000256" key="1">
    <source>
        <dbReference type="ARBA" id="ARBA00000681"/>
    </source>
</evidence>